<gene>
    <name evidence="1" type="ORF">H2198_001719</name>
</gene>
<dbReference type="EMBL" id="JAPDRQ010000020">
    <property type="protein sequence ID" value="KAJ9661754.1"/>
    <property type="molecule type" value="Genomic_DNA"/>
</dbReference>
<proteinExistence type="predicted"/>
<evidence type="ECO:0000313" key="1">
    <source>
        <dbReference type="EMBL" id="KAJ9661754.1"/>
    </source>
</evidence>
<name>A0ACC3AFZ7_9EURO</name>
<evidence type="ECO:0000313" key="2">
    <source>
        <dbReference type="Proteomes" id="UP001172386"/>
    </source>
</evidence>
<protein>
    <submittedName>
        <fullName evidence="1">Uncharacterized protein</fullName>
    </submittedName>
</protein>
<comment type="caution">
    <text evidence="1">The sequence shown here is derived from an EMBL/GenBank/DDBJ whole genome shotgun (WGS) entry which is preliminary data.</text>
</comment>
<reference evidence="1" key="1">
    <citation type="submission" date="2022-10" db="EMBL/GenBank/DDBJ databases">
        <title>Culturing micro-colonial fungi from biological soil crusts in the Mojave desert and describing Neophaeococcomyces mojavensis, and introducing the new genera and species Taxawa tesnikishii.</title>
        <authorList>
            <person name="Kurbessoian T."/>
            <person name="Stajich J.E."/>
        </authorList>
    </citation>
    <scope>NUCLEOTIDE SEQUENCE</scope>
    <source>
        <strain evidence="1">JES_112</strain>
    </source>
</reference>
<sequence length="421" mass="48319">MIFAKRVALVAITAALCIIYFQLKNRDYSSTLQSLSQSVGLGELVDDGQEDTRPPVNKQQHSQPTQPQAPSNGITTSFTGLHLPPSTFRPPNSTYTRAVIMGHLTIENTTFLSLAPPDIQQYIYIVDDLSAPLHTPMNKGHEAMVYLTYILDHYDSLPDINIFMHAHQRAWHTPELLNHEATEVLKRLSSERVWREGYMNLRCHWDPGCPERIYPGRSYRENTKAEEVAVARAWAEMFPGVSIPDALGAPCCAQFAVSSDRITNIPRENFERYRNWLIRTKESDWVSGRVFEYIWQVIFTGEPKVCPDSRACYCDGYGICFTTHEAFEEWFGLHHRWGDAMKELDEWEQKAKIIDQVKDWTKIEQKKVEIPVPGKNWELKEEIDRSLQTLIDMRVEAIRNGTDPEVRASVAGRSWKLGDGY</sequence>
<keyword evidence="2" id="KW-1185">Reference proteome</keyword>
<dbReference type="Proteomes" id="UP001172386">
    <property type="component" value="Unassembled WGS sequence"/>
</dbReference>
<accession>A0ACC3AFZ7</accession>
<organism evidence="1 2">
    <name type="scientific">Neophaeococcomyces mojaviensis</name>
    <dbReference type="NCBI Taxonomy" id="3383035"/>
    <lineage>
        <taxon>Eukaryota</taxon>
        <taxon>Fungi</taxon>
        <taxon>Dikarya</taxon>
        <taxon>Ascomycota</taxon>
        <taxon>Pezizomycotina</taxon>
        <taxon>Eurotiomycetes</taxon>
        <taxon>Chaetothyriomycetidae</taxon>
        <taxon>Chaetothyriales</taxon>
        <taxon>Chaetothyriales incertae sedis</taxon>
        <taxon>Neophaeococcomyces</taxon>
    </lineage>
</organism>